<evidence type="ECO:0000313" key="1">
    <source>
        <dbReference type="EMBL" id="GAG92086.1"/>
    </source>
</evidence>
<protein>
    <submittedName>
        <fullName evidence="1">Uncharacterized protein</fullName>
    </submittedName>
</protein>
<proteinExistence type="predicted"/>
<sequence length="286" mass="30836">ANKSGSNYAAGTKIIEAIDEKNTVEMAKIDKLWNKARDTKGRSASLDPRSFTQKANDLLDEKMVGDLLPSDIRSKLNAMAQGDTPLTVDVAEQFKTNMATLSRNTPDKSIKLSLGLVRQALDDTPLLQGQSIGKESISAFNEARRATYKWMSKVDDIPALKAVRDGVEPDKFTQTYIIGTGKAGSINNVMKLKSLLKDDPKAMAVVKDNVAQFLKSKAMSGAADEVGTFSQSGFNRALKAIGSEKLQILFGDEYKVLKAIGRVASYEQVQPSGSAVNNSKTAAAAI</sequence>
<reference evidence="1" key="1">
    <citation type="journal article" date="2014" name="Front. Microbiol.">
        <title>High frequency of phylogenetically diverse reductive dehalogenase-homologous genes in deep subseafloor sedimentary metagenomes.</title>
        <authorList>
            <person name="Kawai M."/>
            <person name="Futagami T."/>
            <person name="Toyoda A."/>
            <person name="Takaki Y."/>
            <person name="Nishi S."/>
            <person name="Hori S."/>
            <person name="Arai W."/>
            <person name="Tsubouchi T."/>
            <person name="Morono Y."/>
            <person name="Uchiyama I."/>
            <person name="Ito T."/>
            <person name="Fujiyama A."/>
            <person name="Inagaki F."/>
            <person name="Takami H."/>
        </authorList>
    </citation>
    <scope>NUCLEOTIDE SEQUENCE</scope>
    <source>
        <strain evidence="1">Expedition CK06-06</strain>
    </source>
</reference>
<dbReference type="EMBL" id="BART01023393">
    <property type="protein sequence ID" value="GAG92086.1"/>
    <property type="molecule type" value="Genomic_DNA"/>
</dbReference>
<gene>
    <name evidence="1" type="ORF">S01H4_42572</name>
</gene>
<comment type="caution">
    <text evidence="1">The sequence shown here is derived from an EMBL/GenBank/DDBJ whole genome shotgun (WGS) entry which is preliminary data.</text>
</comment>
<feature type="non-terminal residue" evidence="1">
    <location>
        <position position="1"/>
    </location>
</feature>
<organism evidence="1">
    <name type="scientific">marine sediment metagenome</name>
    <dbReference type="NCBI Taxonomy" id="412755"/>
    <lineage>
        <taxon>unclassified sequences</taxon>
        <taxon>metagenomes</taxon>
        <taxon>ecological metagenomes</taxon>
    </lineage>
</organism>
<accession>X1D6K8</accession>
<feature type="non-terminal residue" evidence="1">
    <location>
        <position position="286"/>
    </location>
</feature>
<dbReference type="AlphaFoldDB" id="X1D6K8"/>
<name>X1D6K8_9ZZZZ</name>